<evidence type="ECO:0000259" key="4">
    <source>
        <dbReference type="Pfam" id="PF02275"/>
    </source>
</evidence>
<name>A0A6C0JFJ0_9ZZZZ</name>
<feature type="domain" description="Choloylglycine hydrolase/NAAA C-terminal" evidence="4">
    <location>
        <begin position="34"/>
        <end position="282"/>
    </location>
</feature>
<dbReference type="PANTHER" id="PTHR35527">
    <property type="entry name" value="CHOLOYLGLYCINE HYDROLASE"/>
    <property type="match status" value="1"/>
</dbReference>
<dbReference type="Pfam" id="PF02275">
    <property type="entry name" value="CBAH"/>
    <property type="match status" value="1"/>
</dbReference>
<dbReference type="InterPro" id="IPR029055">
    <property type="entry name" value="Ntn_hydrolases_N"/>
</dbReference>
<sequence>MCTGLFVEIDDGSCYQTRTMEFVAVIPFTPVITDTIMGFTMNETIFVDGINNHGLCVMAFYFRCSSSYNDNNVDGKINLGSHDVCGYLIKNAKSVSDVIELSKKINVTQEACGPPFNSVVPLHWFVSDSTGKTIVIETNKGSPICYDNSKYKVCTNNPTYPEQVANLETLISNNKFTYCNPPDDPNSGLGKGLIGIPGDYSSFGRFARCYLLSKGMVIPGYNINNIETLFNFNNVFDIPYGTVRDCTTNPVGYDFTQYTAVYDLTTLTGYYKTYTGQQIIKIGSLQPAKTQAKKTTKKQPKQPKKQNN</sequence>
<evidence type="ECO:0000313" key="5">
    <source>
        <dbReference type="EMBL" id="QHU04369.1"/>
    </source>
</evidence>
<organism evidence="5">
    <name type="scientific">viral metagenome</name>
    <dbReference type="NCBI Taxonomy" id="1070528"/>
    <lineage>
        <taxon>unclassified sequences</taxon>
        <taxon>metagenomes</taxon>
        <taxon>organismal metagenomes</taxon>
    </lineage>
</organism>
<keyword evidence="2" id="KW-0378">Hydrolase</keyword>
<dbReference type="AlphaFoldDB" id="A0A6C0JFJ0"/>
<feature type="compositionally biased region" description="Basic residues" evidence="3">
    <location>
        <begin position="291"/>
        <end position="308"/>
    </location>
</feature>
<evidence type="ECO:0000256" key="3">
    <source>
        <dbReference type="SAM" id="MobiDB-lite"/>
    </source>
</evidence>
<evidence type="ECO:0000256" key="2">
    <source>
        <dbReference type="ARBA" id="ARBA00022801"/>
    </source>
</evidence>
<evidence type="ECO:0000256" key="1">
    <source>
        <dbReference type="ARBA" id="ARBA00006625"/>
    </source>
</evidence>
<proteinExistence type="inferred from homology"/>
<dbReference type="InterPro" id="IPR029132">
    <property type="entry name" value="CBAH/NAAA_C"/>
</dbReference>
<comment type="similarity">
    <text evidence="1">Belongs to the peptidase C59 family.</text>
</comment>
<protein>
    <recommendedName>
        <fullName evidence="4">Choloylglycine hydrolase/NAAA C-terminal domain-containing protein</fullName>
    </recommendedName>
</protein>
<accession>A0A6C0JFJ0</accession>
<feature type="region of interest" description="Disordered" evidence="3">
    <location>
        <begin position="288"/>
        <end position="308"/>
    </location>
</feature>
<dbReference type="InterPro" id="IPR052193">
    <property type="entry name" value="Peptidase_C59"/>
</dbReference>
<dbReference type="PANTHER" id="PTHR35527:SF2">
    <property type="entry name" value="HYDROLASE"/>
    <property type="match status" value="1"/>
</dbReference>
<dbReference type="Gene3D" id="3.60.60.10">
    <property type="entry name" value="Penicillin V Acylase, Chain A"/>
    <property type="match status" value="1"/>
</dbReference>
<reference evidence="5" key="1">
    <citation type="journal article" date="2020" name="Nature">
        <title>Giant virus diversity and host interactions through global metagenomics.</title>
        <authorList>
            <person name="Schulz F."/>
            <person name="Roux S."/>
            <person name="Paez-Espino D."/>
            <person name="Jungbluth S."/>
            <person name="Walsh D.A."/>
            <person name="Denef V.J."/>
            <person name="McMahon K.D."/>
            <person name="Konstantinidis K.T."/>
            <person name="Eloe-Fadrosh E.A."/>
            <person name="Kyrpides N.C."/>
            <person name="Woyke T."/>
        </authorList>
    </citation>
    <scope>NUCLEOTIDE SEQUENCE</scope>
    <source>
        <strain evidence="5">GVMAG-M-3300027708-39</strain>
    </source>
</reference>
<dbReference type="SUPFAM" id="SSF56235">
    <property type="entry name" value="N-terminal nucleophile aminohydrolases (Ntn hydrolases)"/>
    <property type="match status" value="1"/>
</dbReference>
<dbReference type="EMBL" id="MN740396">
    <property type="protein sequence ID" value="QHU04369.1"/>
    <property type="molecule type" value="Genomic_DNA"/>
</dbReference>
<dbReference type="GO" id="GO:0016787">
    <property type="term" value="F:hydrolase activity"/>
    <property type="evidence" value="ECO:0007669"/>
    <property type="project" value="UniProtKB-KW"/>
</dbReference>